<organism evidence="4">
    <name type="scientific">Variovorax paradoxus</name>
    <dbReference type="NCBI Taxonomy" id="34073"/>
    <lineage>
        <taxon>Bacteria</taxon>
        <taxon>Pseudomonadati</taxon>
        <taxon>Pseudomonadota</taxon>
        <taxon>Betaproteobacteria</taxon>
        <taxon>Burkholderiales</taxon>
        <taxon>Comamonadaceae</taxon>
        <taxon>Variovorax</taxon>
    </lineage>
</organism>
<evidence type="ECO:0000259" key="3">
    <source>
        <dbReference type="SMART" id="SM00858"/>
    </source>
</evidence>
<proteinExistence type="predicted"/>
<sequence length="319" mass="34099">MKSSPGLLKFKQSVKRLSPLIGALMLGLLAAGLGWYYLRASEREIAASLEKDADSQRRDVVVARQNIADGATVLPGMVAKRSVPNEYVHNDALTPETFSQFAGRQLSVPVAAGKPLLASFFSAPRKVFAQEIEQGVRAITIPVDEISSISGMLRAGDRIDFMYMVDKNAANDPSVVIPLLQDVEVRATGQITAEQFAAMRKRSDVSADTDPYAQQRYSTVTVAIQPQDAQKLILAQRLGKIIATLRNPDDRATMTSGVDAVDLDAIVSGFRPQRARPMAVSTAPSRPGVEYIVGGAGNQSRAGGAGLGASLPPAELPVR</sequence>
<dbReference type="EMBL" id="LR743507">
    <property type="protein sequence ID" value="CAA2101103.1"/>
    <property type="molecule type" value="Genomic_DNA"/>
</dbReference>
<dbReference type="NCBIfam" id="TIGR03177">
    <property type="entry name" value="pilus_cpaB"/>
    <property type="match status" value="1"/>
</dbReference>
<evidence type="ECO:0000313" key="4">
    <source>
        <dbReference type="EMBL" id="CAA2101103.1"/>
    </source>
</evidence>
<feature type="region of interest" description="Disordered" evidence="1">
    <location>
        <begin position="300"/>
        <end position="319"/>
    </location>
</feature>
<keyword evidence="2" id="KW-1133">Transmembrane helix</keyword>
<protein>
    <recommendedName>
        <fullName evidence="3">SAF domain-containing protein</fullName>
    </recommendedName>
</protein>
<feature type="compositionally biased region" description="Low complexity" evidence="1">
    <location>
        <begin position="308"/>
        <end position="319"/>
    </location>
</feature>
<dbReference type="Pfam" id="PF16976">
    <property type="entry name" value="RcpC"/>
    <property type="match status" value="1"/>
</dbReference>
<dbReference type="AlphaFoldDB" id="A0A679IVS2"/>
<keyword evidence="2" id="KW-0812">Transmembrane</keyword>
<keyword evidence="2" id="KW-0472">Membrane</keyword>
<dbReference type="CDD" id="cd11614">
    <property type="entry name" value="SAF_CpaB_FlgA_like"/>
    <property type="match status" value="1"/>
</dbReference>
<gene>
    <name evidence="4" type="ORF">VVAX_01077</name>
</gene>
<dbReference type="SMART" id="SM00858">
    <property type="entry name" value="SAF"/>
    <property type="match status" value="1"/>
</dbReference>
<dbReference type="InterPro" id="IPR017592">
    <property type="entry name" value="Pilus_assmbl_Flp-typ_CpaB"/>
</dbReference>
<dbReference type="InterPro" id="IPR031571">
    <property type="entry name" value="RcpC_dom"/>
</dbReference>
<evidence type="ECO:0000256" key="2">
    <source>
        <dbReference type="SAM" id="Phobius"/>
    </source>
</evidence>
<feature type="transmembrane region" description="Helical" evidence="2">
    <location>
        <begin position="20"/>
        <end position="38"/>
    </location>
</feature>
<accession>A0A679IVS2</accession>
<evidence type="ECO:0000256" key="1">
    <source>
        <dbReference type="SAM" id="MobiDB-lite"/>
    </source>
</evidence>
<dbReference type="RefSeq" id="WP_339088792.1">
    <property type="nucleotide sequence ID" value="NZ_LR743507.1"/>
</dbReference>
<reference evidence="4" key="1">
    <citation type="submission" date="2019-12" db="EMBL/GenBank/DDBJ databases">
        <authorList>
            <person name="Cremers G."/>
        </authorList>
    </citation>
    <scope>NUCLEOTIDE SEQUENCE</scope>
    <source>
        <strain evidence="4">Vvax</strain>
    </source>
</reference>
<dbReference type="InterPro" id="IPR013974">
    <property type="entry name" value="SAF"/>
</dbReference>
<feature type="domain" description="SAF" evidence="3">
    <location>
        <begin position="58"/>
        <end position="122"/>
    </location>
</feature>
<name>A0A679IVS2_VARPD</name>